<name>A0A6G9AXR7_9BACT</name>
<organism evidence="1 2">
    <name type="scientific">Spirosoma aureum</name>
    <dbReference type="NCBI Taxonomy" id="2692134"/>
    <lineage>
        <taxon>Bacteria</taxon>
        <taxon>Pseudomonadati</taxon>
        <taxon>Bacteroidota</taxon>
        <taxon>Cytophagia</taxon>
        <taxon>Cytophagales</taxon>
        <taxon>Cytophagaceae</taxon>
        <taxon>Spirosoma</taxon>
    </lineage>
</organism>
<proteinExistence type="predicted"/>
<protein>
    <submittedName>
        <fullName evidence="1">Phosphoribosylpyrophosphate synthetase</fullName>
    </submittedName>
</protein>
<dbReference type="Proteomes" id="UP000501802">
    <property type="component" value="Chromosome"/>
</dbReference>
<evidence type="ECO:0000313" key="1">
    <source>
        <dbReference type="EMBL" id="QIP17281.1"/>
    </source>
</evidence>
<reference evidence="1 2" key="1">
    <citation type="submission" date="2020-03" db="EMBL/GenBank/DDBJ databases">
        <authorList>
            <person name="Kim M.K."/>
        </authorList>
    </citation>
    <scope>NUCLEOTIDE SEQUENCE [LARGE SCALE GENOMIC DNA]</scope>
    <source>
        <strain evidence="1 2">BT328</strain>
    </source>
</reference>
<dbReference type="KEGG" id="spib:G8759_33885"/>
<accession>A0A6G9AXR7</accession>
<keyword evidence="2" id="KW-1185">Reference proteome</keyword>
<dbReference type="EMBL" id="CP050063">
    <property type="protein sequence ID" value="QIP17281.1"/>
    <property type="molecule type" value="Genomic_DNA"/>
</dbReference>
<dbReference type="RefSeq" id="WP_167217973.1">
    <property type="nucleotide sequence ID" value="NZ_CP050063.1"/>
</dbReference>
<evidence type="ECO:0000313" key="2">
    <source>
        <dbReference type="Proteomes" id="UP000501802"/>
    </source>
</evidence>
<sequence>MQSYDTLTEALDGLRKQGFTLDYNLKSDRLHCQQDDIELHPADFDIVDVYRFEGMTDPDDSSVVYAIESKSGQRGTLIDAYGPYSEAISPDMAEKLRYTPKE</sequence>
<gene>
    <name evidence="1" type="ORF">G8759_33885</name>
</gene>
<dbReference type="AlphaFoldDB" id="A0A6G9AXR7"/>